<keyword evidence="2" id="KW-0812">Transmembrane</keyword>
<feature type="region of interest" description="Disordered" evidence="1">
    <location>
        <begin position="436"/>
        <end position="588"/>
    </location>
</feature>
<proteinExistence type="predicted"/>
<dbReference type="NCBIfam" id="TIGR00996">
    <property type="entry name" value="Mtu_fam_mce"/>
    <property type="match status" value="1"/>
</dbReference>
<name>A0A1V3X710_MYCKA</name>
<feature type="compositionally biased region" description="Low complexity" evidence="1">
    <location>
        <begin position="488"/>
        <end position="500"/>
    </location>
</feature>
<feature type="compositionally biased region" description="Low complexity" evidence="1">
    <location>
        <begin position="544"/>
        <end position="553"/>
    </location>
</feature>
<evidence type="ECO:0000259" key="3">
    <source>
        <dbReference type="Pfam" id="PF02470"/>
    </source>
</evidence>
<feature type="compositionally biased region" description="Pro residues" evidence="1">
    <location>
        <begin position="443"/>
        <end position="487"/>
    </location>
</feature>
<dbReference type="STRING" id="1768.B1T50_09850"/>
<accession>A0A1V3X710</accession>
<dbReference type="Pfam" id="PF11887">
    <property type="entry name" value="Mce4_CUP1"/>
    <property type="match status" value="1"/>
</dbReference>
<dbReference type="InterPro" id="IPR003399">
    <property type="entry name" value="Mce/MlaD"/>
</dbReference>
<evidence type="ECO:0000313" key="6">
    <source>
        <dbReference type="Proteomes" id="UP000188532"/>
    </source>
</evidence>
<gene>
    <name evidence="5" type="ORF">BZL29_4211</name>
</gene>
<dbReference type="Proteomes" id="UP000188532">
    <property type="component" value="Unassembled WGS sequence"/>
</dbReference>
<reference evidence="5 6" key="1">
    <citation type="submission" date="2017-02" db="EMBL/GenBank/DDBJ databases">
        <title>Complete genome sequences of Mycobacterium kansasii strains isolated from rhesus macaques.</title>
        <authorList>
            <person name="Panda A."/>
            <person name="Nagaraj S."/>
            <person name="Zhao X."/>
            <person name="Tettelin H."/>
            <person name="Detolla L.J."/>
        </authorList>
    </citation>
    <scope>NUCLEOTIDE SEQUENCE [LARGE SCALE GENOMIC DNA]</scope>
    <source>
        <strain evidence="5 6">11-3469</strain>
    </source>
</reference>
<sequence>MLTRFVRIQLAIFTIVGIVGVVVMVLMYIQAPTLLGIGRITVTLEVPAAGGLYRFSNVTYRGVQVGKVTAVGLTSHCSDPKRSPCTNATLSLGSSPKIPADLQADVRSISAVGEQYVDLRPRTNSPPYLHNGSVIPMSQASVPQPIGPVLDQTSALIDSIPKDKLVALLDEAFKGFNGAGYDFGSLFDSAAKVSGDLNGVADRARTLTEDTGPVLDSQAQTTDAIRLWARSLAGVTGQLVTNDPQVRTLLEQGPGAFDEASRLLEQIKPTLPVLLANLTTVGQIAVTYHASLEQVLVLLPPFVAAIQSFVGTKNPTGYAQGDFAALVDDPPGCTVGFLPPSQWRSPADTTTIDTPDGLYCKLPQDSPISVRGARNYPCIEHPGKRAPTVEICDSDQPFEPLAMRQHVFGTYPLDPNLLAQGIPPDDRVNFYRDRIFGPVEGTPLPPGSPGPRGTPPGPPSSPVPLGQPPIPPGSSVPPPANLQPPVPVDLAPVAPMDVPDGAPRPGWRAASRTKRLRPQRFSSKPGFERGAVRPPHRSLRRSGRSAVSAVRSGQGAQDLGGHALGGVSGDRSDLVEPERHHDDEPLVDTACAAGPDRLVFARECRRPGLDGAVRPCRIEGECLHSGERGAVGACFPVGHFVFDGPHHSVMHVERCAPTLVAGHPTGAVLGGGTTGRYGPGAADGRFVMKRLIRLGPFTDGRGAVGSVDGGAVGGGPGRRRCARGANHRGSHRYCACDSAH</sequence>
<keyword evidence="2" id="KW-0472">Membrane</keyword>
<dbReference type="InterPro" id="IPR024516">
    <property type="entry name" value="Mce_C"/>
</dbReference>
<dbReference type="PANTHER" id="PTHR33371:SF16">
    <property type="entry name" value="MCE-FAMILY PROTEIN MCE3F"/>
    <property type="match status" value="1"/>
</dbReference>
<protein>
    <submittedName>
        <fullName evidence="5">Mce related family protein</fullName>
    </submittedName>
</protein>
<dbReference type="InterPro" id="IPR005693">
    <property type="entry name" value="Mce"/>
</dbReference>
<dbReference type="GO" id="GO:0005576">
    <property type="term" value="C:extracellular region"/>
    <property type="evidence" value="ECO:0007669"/>
    <property type="project" value="TreeGrafter"/>
</dbReference>
<feature type="compositionally biased region" description="Basic and acidic residues" evidence="1">
    <location>
        <begin position="570"/>
        <end position="584"/>
    </location>
</feature>
<evidence type="ECO:0000256" key="1">
    <source>
        <dbReference type="SAM" id="MobiDB-lite"/>
    </source>
</evidence>
<dbReference type="EMBL" id="MVBN01000004">
    <property type="protein sequence ID" value="OOK74908.1"/>
    <property type="molecule type" value="Genomic_DNA"/>
</dbReference>
<keyword evidence="2" id="KW-1133">Transmembrane helix</keyword>
<comment type="caution">
    <text evidence="5">The sequence shown here is derived from an EMBL/GenBank/DDBJ whole genome shotgun (WGS) entry which is preliminary data.</text>
</comment>
<dbReference type="InterPro" id="IPR052336">
    <property type="entry name" value="MlaD_Phospholipid_Transporter"/>
</dbReference>
<feature type="compositionally biased region" description="Basic residues" evidence="1">
    <location>
        <begin position="534"/>
        <end position="543"/>
    </location>
</feature>
<feature type="transmembrane region" description="Helical" evidence="2">
    <location>
        <begin position="12"/>
        <end position="31"/>
    </location>
</feature>
<evidence type="ECO:0000259" key="4">
    <source>
        <dbReference type="Pfam" id="PF11887"/>
    </source>
</evidence>
<evidence type="ECO:0000256" key="2">
    <source>
        <dbReference type="SAM" id="Phobius"/>
    </source>
</evidence>
<organism evidence="5 6">
    <name type="scientific">Mycobacterium kansasii</name>
    <dbReference type="NCBI Taxonomy" id="1768"/>
    <lineage>
        <taxon>Bacteria</taxon>
        <taxon>Bacillati</taxon>
        <taxon>Actinomycetota</taxon>
        <taxon>Actinomycetes</taxon>
        <taxon>Mycobacteriales</taxon>
        <taxon>Mycobacteriaceae</taxon>
        <taxon>Mycobacterium</taxon>
    </lineage>
</organism>
<feature type="domain" description="Mammalian cell entry C-terminal" evidence="4">
    <location>
        <begin position="128"/>
        <end position="314"/>
    </location>
</feature>
<feature type="domain" description="Mce/MlaD" evidence="3">
    <location>
        <begin position="40"/>
        <end position="121"/>
    </location>
</feature>
<evidence type="ECO:0000313" key="5">
    <source>
        <dbReference type="EMBL" id="OOK74908.1"/>
    </source>
</evidence>
<dbReference type="PANTHER" id="PTHR33371">
    <property type="entry name" value="INTERMEMBRANE PHOSPHOLIPID TRANSPORT SYSTEM BINDING PROTEIN MLAD-RELATED"/>
    <property type="match status" value="1"/>
</dbReference>
<dbReference type="AlphaFoldDB" id="A0A1V3X710"/>
<dbReference type="Pfam" id="PF02470">
    <property type="entry name" value="MlaD"/>
    <property type="match status" value="1"/>
</dbReference>